<dbReference type="AlphaFoldDB" id="A0A6A5UDC7"/>
<evidence type="ECO:0000313" key="1">
    <source>
        <dbReference type="EMBL" id="KAF1962925.1"/>
    </source>
</evidence>
<gene>
    <name evidence="1" type="ORF">CC80DRAFT_100612</name>
</gene>
<dbReference type="EMBL" id="ML976978">
    <property type="protein sequence ID" value="KAF1962925.1"/>
    <property type="molecule type" value="Genomic_DNA"/>
</dbReference>
<sequence length="267" mass="30658">MTTFFSLSRELRDQVYKDVLFTPLPCPSSPDHCRTTHYGIRDPAEGGNLGYKCVGYARPQISSSSLLINRQIYSEACEILHRVIRVNKLVYRLDCMVENIGRLYATPTLIPAITPRVNRLEITLRFFGNYELSRGCAALWRYSLVCMLNDFLTKGPWLPFPPKNAEEKKIDVDTITVDILTVPPVPQWMAASSLLVSPNEGGRKPVGREAGLRMVERELGEVFDPPPRMIRDNEILCEQVRWIRLLDDGQLRREWDMREIKSKYGIV</sequence>
<organism evidence="1 2">
    <name type="scientific">Byssothecium circinans</name>
    <dbReference type="NCBI Taxonomy" id="147558"/>
    <lineage>
        <taxon>Eukaryota</taxon>
        <taxon>Fungi</taxon>
        <taxon>Dikarya</taxon>
        <taxon>Ascomycota</taxon>
        <taxon>Pezizomycotina</taxon>
        <taxon>Dothideomycetes</taxon>
        <taxon>Pleosporomycetidae</taxon>
        <taxon>Pleosporales</taxon>
        <taxon>Massarineae</taxon>
        <taxon>Massarinaceae</taxon>
        <taxon>Byssothecium</taxon>
    </lineage>
</organism>
<dbReference type="Proteomes" id="UP000800035">
    <property type="component" value="Unassembled WGS sequence"/>
</dbReference>
<proteinExistence type="predicted"/>
<keyword evidence="2" id="KW-1185">Reference proteome</keyword>
<name>A0A6A5UDC7_9PLEO</name>
<accession>A0A6A5UDC7</accession>
<reference evidence="1" key="1">
    <citation type="journal article" date="2020" name="Stud. Mycol.">
        <title>101 Dothideomycetes genomes: a test case for predicting lifestyles and emergence of pathogens.</title>
        <authorList>
            <person name="Haridas S."/>
            <person name="Albert R."/>
            <person name="Binder M."/>
            <person name="Bloem J."/>
            <person name="Labutti K."/>
            <person name="Salamov A."/>
            <person name="Andreopoulos B."/>
            <person name="Baker S."/>
            <person name="Barry K."/>
            <person name="Bills G."/>
            <person name="Bluhm B."/>
            <person name="Cannon C."/>
            <person name="Castanera R."/>
            <person name="Culley D."/>
            <person name="Daum C."/>
            <person name="Ezra D."/>
            <person name="Gonzalez J."/>
            <person name="Henrissat B."/>
            <person name="Kuo A."/>
            <person name="Liang C."/>
            <person name="Lipzen A."/>
            <person name="Lutzoni F."/>
            <person name="Magnuson J."/>
            <person name="Mondo S."/>
            <person name="Nolan M."/>
            <person name="Ohm R."/>
            <person name="Pangilinan J."/>
            <person name="Park H.-J."/>
            <person name="Ramirez L."/>
            <person name="Alfaro M."/>
            <person name="Sun H."/>
            <person name="Tritt A."/>
            <person name="Yoshinaga Y."/>
            <person name="Zwiers L.-H."/>
            <person name="Turgeon B."/>
            <person name="Goodwin S."/>
            <person name="Spatafora J."/>
            <person name="Crous P."/>
            <person name="Grigoriev I."/>
        </authorList>
    </citation>
    <scope>NUCLEOTIDE SEQUENCE</scope>
    <source>
        <strain evidence="1">CBS 675.92</strain>
    </source>
</reference>
<evidence type="ECO:0000313" key="2">
    <source>
        <dbReference type="Proteomes" id="UP000800035"/>
    </source>
</evidence>
<protein>
    <submittedName>
        <fullName evidence="1">Uncharacterized protein</fullName>
    </submittedName>
</protein>
<dbReference type="OrthoDB" id="2823490at2759"/>